<proteinExistence type="predicted"/>
<name>A0AAJ2TKQ0_STEMA</name>
<sequence>MKKTVQQPAPESIGQTPDAHSEIPDTREPADTRYDWLSVEWRGSKHADRFRLETVDRALYAASGLQGILIREQRGRALQAGAPDQLFHDGLNEPEMESMCEAVQMLLHMAIDNLEPLRSGGGR</sequence>
<accession>A0AAJ2TKQ0</accession>
<dbReference type="AlphaFoldDB" id="A0AAJ2TKQ0"/>
<gene>
    <name evidence="2" type="ORF">U4I38_10805</name>
</gene>
<evidence type="ECO:0000313" key="2">
    <source>
        <dbReference type="EMBL" id="MDZ5764959.1"/>
    </source>
</evidence>
<comment type="caution">
    <text evidence="2">The sequence shown here is derived from an EMBL/GenBank/DDBJ whole genome shotgun (WGS) entry which is preliminary data.</text>
</comment>
<feature type="region of interest" description="Disordered" evidence="1">
    <location>
        <begin position="1"/>
        <end position="29"/>
    </location>
</feature>
<evidence type="ECO:0000313" key="3">
    <source>
        <dbReference type="Proteomes" id="UP001288387"/>
    </source>
</evidence>
<organism evidence="2 3">
    <name type="scientific">Stenotrophomonas maltophilia</name>
    <name type="common">Pseudomonas maltophilia</name>
    <name type="synonym">Xanthomonas maltophilia</name>
    <dbReference type="NCBI Taxonomy" id="40324"/>
    <lineage>
        <taxon>Bacteria</taxon>
        <taxon>Pseudomonadati</taxon>
        <taxon>Pseudomonadota</taxon>
        <taxon>Gammaproteobacteria</taxon>
        <taxon>Lysobacterales</taxon>
        <taxon>Lysobacteraceae</taxon>
        <taxon>Stenotrophomonas</taxon>
        <taxon>Stenotrophomonas maltophilia group</taxon>
    </lineage>
</organism>
<dbReference type="Proteomes" id="UP001288387">
    <property type="component" value="Unassembled WGS sequence"/>
</dbReference>
<feature type="compositionally biased region" description="Basic and acidic residues" evidence="1">
    <location>
        <begin position="19"/>
        <end position="29"/>
    </location>
</feature>
<reference evidence="2" key="1">
    <citation type="submission" date="2023-12" db="EMBL/GenBank/DDBJ databases">
        <title>'Antibacterial potential of Stenotrophomonas maltophilia cystic fibrosis isolates' (manuscript under preparation).</title>
        <authorList>
            <person name="Crisan C.V."/>
            <person name="Pettis M."/>
            <person name="Goldberg J.B."/>
        </authorList>
    </citation>
    <scope>NUCLEOTIDE SEQUENCE</scope>
    <source>
        <strain evidence="2">CCV129</strain>
    </source>
</reference>
<dbReference type="EMBL" id="JAXRVB010000010">
    <property type="protein sequence ID" value="MDZ5764959.1"/>
    <property type="molecule type" value="Genomic_DNA"/>
</dbReference>
<evidence type="ECO:0000256" key="1">
    <source>
        <dbReference type="SAM" id="MobiDB-lite"/>
    </source>
</evidence>
<dbReference type="RefSeq" id="WP_099554617.1">
    <property type="nucleotide sequence ID" value="NZ_JAKJQX010000014.1"/>
</dbReference>
<feature type="compositionally biased region" description="Polar residues" evidence="1">
    <location>
        <begin position="1"/>
        <end position="15"/>
    </location>
</feature>
<protein>
    <submittedName>
        <fullName evidence="2">Uncharacterized protein</fullName>
    </submittedName>
</protein>